<dbReference type="RefSeq" id="XP_014479544.1">
    <property type="nucleotide sequence ID" value="XM_014624058.1"/>
</dbReference>
<dbReference type="GO" id="GO:0005730">
    <property type="term" value="C:nucleolus"/>
    <property type="evidence" value="ECO:0007669"/>
    <property type="project" value="UniProtKB-SubCell"/>
</dbReference>
<dbReference type="GO" id="GO:0000428">
    <property type="term" value="C:DNA-directed RNA polymerase complex"/>
    <property type="evidence" value="ECO:0007669"/>
    <property type="project" value="UniProtKB-KW"/>
</dbReference>
<dbReference type="GO" id="GO:0003677">
    <property type="term" value="F:DNA binding"/>
    <property type="evidence" value="ECO:0007669"/>
    <property type="project" value="InterPro"/>
</dbReference>
<gene>
    <name evidence="7" type="primary">LOC106746914</name>
</gene>
<evidence type="ECO:0000256" key="1">
    <source>
        <dbReference type="ARBA" id="ARBA00004604"/>
    </source>
</evidence>
<evidence type="ECO:0000256" key="4">
    <source>
        <dbReference type="ARBA" id="ARBA00023163"/>
    </source>
</evidence>
<dbReference type="GO" id="GO:0006351">
    <property type="term" value="P:DNA-templated transcription"/>
    <property type="evidence" value="ECO:0007669"/>
    <property type="project" value="InterPro"/>
</dbReference>
<dbReference type="GeneID" id="106746914"/>
<evidence type="ECO:0000256" key="3">
    <source>
        <dbReference type="ARBA" id="ARBA00022478"/>
    </source>
</evidence>
<keyword evidence="5" id="KW-0539">Nucleus</keyword>
<name>A0A6P3XNJ1_DINQU</name>
<dbReference type="PANTHER" id="PTHR14440">
    <property type="entry name" value="DNA-DIRECTED RNA POLYMERASE I SUBUNIT RPA49"/>
    <property type="match status" value="1"/>
</dbReference>
<keyword evidence="4" id="KW-0804">Transcription</keyword>
<evidence type="ECO:0000313" key="6">
    <source>
        <dbReference type="Proteomes" id="UP000515204"/>
    </source>
</evidence>
<comment type="subcellular location">
    <subcellularLocation>
        <location evidence="1">Nucleus</location>
        <location evidence="1">Nucleolus</location>
    </subcellularLocation>
</comment>
<evidence type="ECO:0000256" key="5">
    <source>
        <dbReference type="ARBA" id="ARBA00023242"/>
    </source>
</evidence>
<dbReference type="AlphaFoldDB" id="A0A6P3XNJ1"/>
<protein>
    <submittedName>
        <fullName evidence="7">Uncharacterized protein LOC106746914</fullName>
    </submittedName>
</protein>
<dbReference type="OrthoDB" id="277398at2759"/>
<accession>A0A6P3XNJ1</accession>
<dbReference type="KEGG" id="dqu:106746914"/>
<keyword evidence="6" id="KW-1185">Reference proteome</keyword>
<keyword evidence="3" id="KW-0240">DNA-directed RNA polymerase</keyword>
<organism evidence="6 7">
    <name type="scientific">Dinoponera quadriceps</name>
    <name type="common">South American ant</name>
    <dbReference type="NCBI Taxonomy" id="609295"/>
    <lineage>
        <taxon>Eukaryota</taxon>
        <taxon>Metazoa</taxon>
        <taxon>Ecdysozoa</taxon>
        <taxon>Arthropoda</taxon>
        <taxon>Hexapoda</taxon>
        <taxon>Insecta</taxon>
        <taxon>Pterygota</taxon>
        <taxon>Neoptera</taxon>
        <taxon>Endopterygota</taxon>
        <taxon>Hymenoptera</taxon>
        <taxon>Apocrita</taxon>
        <taxon>Aculeata</taxon>
        <taxon>Formicoidea</taxon>
        <taxon>Formicidae</taxon>
        <taxon>Ponerinae</taxon>
        <taxon>Ponerini</taxon>
        <taxon>Dinoponera</taxon>
    </lineage>
</organism>
<comment type="similarity">
    <text evidence="2">Belongs to the eukaryotic RPA49/POLR1E RNA polymerase subunit family.</text>
</comment>
<evidence type="ECO:0000313" key="7">
    <source>
        <dbReference type="RefSeq" id="XP_014479544.1"/>
    </source>
</evidence>
<dbReference type="InterPro" id="IPR009668">
    <property type="entry name" value="RNA_pol-assoc_fac_A49-like"/>
</dbReference>
<evidence type="ECO:0000256" key="2">
    <source>
        <dbReference type="ARBA" id="ARBA00009430"/>
    </source>
</evidence>
<dbReference type="Pfam" id="PF06870">
    <property type="entry name" value="RNA_pol_I_A49"/>
    <property type="match status" value="1"/>
</dbReference>
<dbReference type="Proteomes" id="UP000515204">
    <property type="component" value="Unplaced"/>
</dbReference>
<reference evidence="7" key="1">
    <citation type="submission" date="2025-08" db="UniProtKB">
        <authorList>
            <consortium name="RefSeq"/>
        </authorList>
    </citation>
    <scope>IDENTIFICATION</scope>
</reference>
<sequence>MKKKEMKQQFKAVVEDVTVQTTKIQPILVDFQNGELKDEEVKNMSCGLFHDPSKDKTILALSNGQVVYKGYKPDPKKELTRKMLVLHNKKTGKIRLIEAEQWYVSPVLQKPVIEENKNNVDDKMATLNKQFGSKKAKRRTEQYEKLKVDVDSIKDQLEKTVSNIEVDRVDLSTKLPDEYITNTNLPKCNREATNVKDVYNIYDIIPKSKVETLYDHAVEIHKGAIEGKPKYFTRVLKSIQSDPDNVNKIALLLYIEAVNLWFATPLKDAKKRDVVVCQASEEVNAHVLNTYSVLSANGRSRPNTMKDKAAIHCLILALTISNYTLDLELFRIMLGTRTSLKKLIDLAKIIGAVPNKDDKKMITLKVPLPAPVPVVKKGRKNPTIRSNQ</sequence>
<proteinExistence type="inferred from homology"/>